<dbReference type="RefSeq" id="WP_166586603.1">
    <property type="nucleotide sequence ID" value="NZ_WWEO01000043.1"/>
</dbReference>
<dbReference type="AlphaFoldDB" id="A0A965ZH64"/>
<name>A0A965ZH64_9SPHI</name>
<comment type="caution">
    <text evidence="1">The sequence shown here is derived from an EMBL/GenBank/DDBJ whole genome shotgun (WGS) entry which is preliminary data.</text>
</comment>
<reference evidence="1" key="2">
    <citation type="submission" date="2020-10" db="EMBL/GenBank/DDBJ databases">
        <title>Mucilaginibacter sp. nov., isolated from soil.</title>
        <authorList>
            <person name="Jeon C.O."/>
        </authorList>
    </citation>
    <scope>NUCLEOTIDE SEQUENCE</scope>
    <source>
        <strain evidence="1">R11</strain>
    </source>
</reference>
<organism evidence="1 2">
    <name type="scientific">Mucilaginibacter agri</name>
    <dbReference type="NCBI Taxonomy" id="2695265"/>
    <lineage>
        <taxon>Bacteria</taxon>
        <taxon>Pseudomonadati</taxon>
        <taxon>Bacteroidota</taxon>
        <taxon>Sphingobacteriia</taxon>
        <taxon>Sphingobacteriales</taxon>
        <taxon>Sphingobacteriaceae</taxon>
        <taxon>Mucilaginibacter</taxon>
    </lineage>
</organism>
<dbReference type="Proteomes" id="UP000638732">
    <property type="component" value="Unassembled WGS sequence"/>
</dbReference>
<sequence>MRVKVFVLLAILTALIKFEGLGQSLPTKKEQYDFLKWYLKYDKPEKLSDTLNYLEDNGFATTDLQGKYGTLSLKLSKQSIKFIGKQLKKNHKINLLDTAGLSVRDWKTSDGPRVPVSHISLPVFTANKKIVFIYRAYYCGSLCGSGAVEAYQIIKGKWERLKLPLPIWIS</sequence>
<protein>
    <submittedName>
        <fullName evidence="1">Uncharacterized protein</fullName>
    </submittedName>
</protein>
<evidence type="ECO:0000313" key="2">
    <source>
        <dbReference type="Proteomes" id="UP000638732"/>
    </source>
</evidence>
<accession>A0A965ZH64</accession>
<reference evidence="1" key="1">
    <citation type="submission" date="2020-01" db="EMBL/GenBank/DDBJ databases">
        <authorList>
            <person name="Seo Y.L."/>
        </authorList>
    </citation>
    <scope>NUCLEOTIDE SEQUENCE</scope>
    <source>
        <strain evidence="1">R11</strain>
    </source>
</reference>
<gene>
    <name evidence="1" type="ORF">GSY63_14830</name>
</gene>
<proteinExistence type="predicted"/>
<evidence type="ECO:0000313" key="1">
    <source>
        <dbReference type="EMBL" id="NCD70640.1"/>
    </source>
</evidence>
<dbReference type="EMBL" id="WWEO01000043">
    <property type="protein sequence ID" value="NCD70640.1"/>
    <property type="molecule type" value="Genomic_DNA"/>
</dbReference>
<keyword evidence="2" id="KW-1185">Reference proteome</keyword>